<dbReference type="AlphaFoldDB" id="A0A2U2MZR2"/>
<dbReference type="OrthoDB" id="9815690at2"/>
<keyword evidence="3" id="KW-1185">Reference proteome</keyword>
<dbReference type="SUPFAM" id="SSF53756">
    <property type="entry name" value="UDP-Glycosyltransferase/glycogen phosphorylase"/>
    <property type="match status" value="1"/>
</dbReference>
<reference evidence="2 3" key="1">
    <citation type="submission" date="2018-05" db="EMBL/GenBank/DDBJ databases">
        <title>Spiribacter halobius sp. nov., a moderately halophilic bacterium isolated from marine solar saltern.</title>
        <authorList>
            <person name="Zheng W.-S."/>
            <person name="Lu D.-C."/>
            <person name="Du Z.-J."/>
        </authorList>
    </citation>
    <scope>NUCLEOTIDE SEQUENCE [LARGE SCALE GENOMIC DNA]</scope>
    <source>
        <strain evidence="2 3">E85</strain>
    </source>
</reference>
<dbReference type="Gene3D" id="3.40.50.2000">
    <property type="entry name" value="Glycogen Phosphorylase B"/>
    <property type="match status" value="2"/>
</dbReference>
<evidence type="ECO:0000313" key="2">
    <source>
        <dbReference type="EMBL" id="PWG62481.1"/>
    </source>
</evidence>
<dbReference type="Proteomes" id="UP000245474">
    <property type="component" value="Unassembled WGS sequence"/>
</dbReference>
<name>A0A2U2MZR2_9GAMM</name>
<comment type="similarity">
    <text evidence="1">Belongs to the glycosyltransferase 20 family.</text>
</comment>
<proteinExistence type="inferred from homology"/>
<dbReference type="Pfam" id="PF00982">
    <property type="entry name" value="Glyco_transf_20"/>
    <property type="match status" value="1"/>
</dbReference>
<organism evidence="2 3">
    <name type="scientific">Sediminicurvatus halobius</name>
    <dbReference type="NCBI Taxonomy" id="2182432"/>
    <lineage>
        <taxon>Bacteria</taxon>
        <taxon>Pseudomonadati</taxon>
        <taxon>Pseudomonadota</taxon>
        <taxon>Gammaproteobacteria</taxon>
        <taxon>Chromatiales</taxon>
        <taxon>Ectothiorhodospiraceae</taxon>
        <taxon>Sediminicurvatus</taxon>
    </lineage>
</organism>
<protein>
    <submittedName>
        <fullName evidence="2">Trehalose-6-phosphate synthase</fullName>
    </submittedName>
</protein>
<dbReference type="RefSeq" id="WP_109679039.1">
    <property type="nucleotide sequence ID" value="NZ_CP086615.1"/>
</dbReference>
<dbReference type="GO" id="GO:0003825">
    <property type="term" value="F:alpha,alpha-trehalose-phosphate synthase (UDP-forming) activity"/>
    <property type="evidence" value="ECO:0007669"/>
    <property type="project" value="TreeGrafter"/>
</dbReference>
<gene>
    <name evidence="2" type="ORF">DEM34_11900</name>
</gene>
<dbReference type="CDD" id="cd03788">
    <property type="entry name" value="GT20_TPS"/>
    <property type="match status" value="1"/>
</dbReference>
<sequence length="461" mass="52093">MSGGQPARLVVVSNRVPNPRASQPQAGGLAVALSGALRRRGGLWFGWDGKLSPGPVNRPRVERHGNIDYATLPLSRQDYDDYYLGFANEVIWPVCHFNLGAMDYRRSYAEGYRRVNRLFADALTPLLEGDELIWVHDYHLIPLARELRERGVRQPIGFFLHIPFPSHELLRALPGYRSLLEDLCRYDLLGFQTEADRHAFEDCARQGIGALGETDGVLRHRDHRLRTGVYPVGVDINELTDLAGRTVEAPRVRRLVQGLGERDLIVGVDRLDYSKGLPQRFRAFENLLQDYPHRRGHTVFMQIASPSRTSIVEYDELRQRLEGLSGHINGTYADLDWVPMHYLNKTFARGSLMGLYRAARVGLVTPLRDGMNLVAKEFVATQNPENPGVLVLSELAGAAAELDAAVQVNPYDIDAIAAGLNEALAMPLPERRRRHARMMEVLRRGSILEWERRYLRDLAEP</sequence>
<dbReference type="PANTHER" id="PTHR10788">
    <property type="entry name" value="TREHALOSE-6-PHOSPHATE SYNTHASE"/>
    <property type="match status" value="1"/>
</dbReference>
<dbReference type="GO" id="GO:0005992">
    <property type="term" value="P:trehalose biosynthetic process"/>
    <property type="evidence" value="ECO:0007669"/>
    <property type="project" value="InterPro"/>
</dbReference>
<evidence type="ECO:0000313" key="3">
    <source>
        <dbReference type="Proteomes" id="UP000245474"/>
    </source>
</evidence>
<accession>A0A2U2MZR2</accession>
<dbReference type="InterPro" id="IPR001830">
    <property type="entry name" value="Glyco_trans_20"/>
</dbReference>
<dbReference type="PANTHER" id="PTHR10788:SF106">
    <property type="entry name" value="BCDNA.GH08860"/>
    <property type="match status" value="1"/>
</dbReference>
<comment type="caution">
    <text evidence="2">The sequence shown here is derived from an EMBL/GenBank/DDBJ whole genome shotgun (WGS) entry which is preliminary data.</text>
</comment>
<evidence type="ECO:0000256" key="1">
    <source>
        <dbReference type="ARBA" id="ARBA00008799"/>
    </source>
</evidence>
<dbReference type="EMBL" id="QFFI01000018">
    <property type="protein sequence ID" value="PWG62481.1"/>
    <property type="molecule type" value="Genomic_DNA"/>
</dbReference>